<dbReference type="PRINTS" id="PR00039">
    <property type="entry name" value="HTHLYSR"/>
</dbReference>
<dbReference type="Gene3D" id="3.40.190.290">
    <property type="match status" value="1"/>
</dbReference>
<feature type="signal peptide" evidence="5">
    <location>
        <begin position="1"/>
        <end position="32"/>
    </location>
</feature>
<evidence type="ECO:0000313" key="8">
    <source>
        <dbReference type="Proteomes" id="UP000466024"/>
    </source>
</evidence>
<keyword evidence="4" id="KW-0804">Transcription</keyword>
<keyword evidence="8" id="KW-1185">Reference proteome</keyword>
<dbReference type="PROSITE" id="PS50931">
    <property type="entry name" value="HTH_LYSR"/>
    <property type="match status" value="1"/>
</dbReference>
<evidence type="ECO:0000313" key="7">
    <source>
        <dbReference type="EMBL" id="KAA0018858.1"/>
    </source>
</evidence>
<dbReference type="InterPro" id="IPR036390">
    <property type="entry name" value="WH_DNA-bd_sf"/>
</dbReference>
<keyword evidence="2" id="KW-0805">Transcription regulation</keyword>
<keyword evidence="5" id="KW-0732">Signal</keyword>
<dbReference type="PANTHER" id="PTHR30346:SF0">
    <property type="entry name" value="HCA OPERON TRANSCRIPTIONAL ACTIVATOR HCAR"/>
    <property type="match status" value="1"/>
</dbReference>
<evidence type="ECO:0000256" key="3">
    <source>
        <dbReference type="ARBA" id="ARBA00023125"/>
    </source>
</evidence>
<evidence type="ECO:0000259" key="6">
    <source>
        <dbReference type="PROSITE" id="PS50931"/>
    </source>
</evidence>
<reference evidence="7 8" key="1">
    <citation type="submission" date="2019-08" db="EMBL/GenBank/DDBJ databases">
        <title>Bioinformatics analysis of the strain L3 and L5.</title>
        <authorList>
            <person name="Li X."/>
        </authorList>
    </citation>
    <scope>NUCLEOTIDE SEQUENCE [LARGE SCALE GENOMIC DNA]</scope>
    <source>
        <strain evidence="7 8">L3</strain>
    </source>
</reference>
<dbReference type="AlphaFoldDB" id="A0A640WFI4"/>
<dbReference type="Pfam" id="PF00126">
    <property type="entry name" value="HTH_1"/>
    <property type="match status" value="1"/>
</dbReference>
<dbReference type="GO" id="GO:0003677">
    <property type="term" value="F:DNA binding"/>
    <property type="evidence" value="ECO:0007669"/>
    <property type="project" value="UniProtKB-KW"/>
</dbReference>
<dbReference type="FunFam" id="1.10.10.10:FF:000001">
    <property type="entry name" value="LysR family transcriptional regulator"/>
    <property type="match status" value="1"/>
</dbReference>
<evidence type="ECO:0000256" key="5">
    <source>
        <dbReference type="SAM" id="SignalP"/>
    </source>
</evidence>
<dbReference type="EMBL" id="VTPX01000004">
    <property type="protein sequence ID" value="KAA0018858.1"/>
    <property type="molecule type" value="Genomic_DNA"/>
</dbReference>
<keyword evidence="3" id="KW-0238">DNA-binding</keyword>
<dbReference type="GO" id="GO:0003700">
    <property type="term" value="F:DNA-binding transcription factor activity"/>
    <property type="evidence" value="ECO:0007669"/>
    <property type="project" value="InterPro"/>
</dbReference>
<organism evidence="7 8">
    <name type="scientific">Salinicola corii</name>
    <dbReference type="NCBI Taxonomy" id="2606937"/>
    <lineage>
        <taxon>Bacteria</taxon>
        <taxon>Pseudomonadati</taxon>
        <taxon>Pseudomonadota</taxon>
        <taxon>Gammaproteobacteria</taxon>
        <taxon>Oceanospirillales</taxon>
        <taxon>Halomonadaceae</taxon>
        <taxon>Salinicola</taxon>
    </lineage>
</organism>
<dbReference type="SUPFAM" id="SSF53850">
    <property type="entry name" value="Periplasmic binding protein-like II"/>
    <property type="match status" value="1"/>
</dbReference>
<dbReference type="SUPFAM" id="SSF46785">
    <property type="entry name" value="Winged helix' DNA-binding domain"/>
    <property type="match status" value="1"/>
</dbReference>
<dbReference type="InterPro" id="IPR005119">
    <property type="entry name" value="LysR_subst-bd"/>
</dbReference>
<name>A0A640WFI4_9GAMM</name>
<comment type="similarity">
    <text evidence="1">Belongs to the LysR transcriptional regulatory family.</text>
</comment>
<protein>
    <submittedName>
        <fullName evidence="7">LysR family transcriptional regulator</fullName>
    </submittedName>
</protein>
<accession>A0A640WFI4</accession>
<dbReference type="GO" id="GO:0032993">
    <property type="term" value="C:protein-DNA complex"/>
    <property type="evidence" value="ECO:0007669"/>
    <property type="project" value="TreeGrafter"/>
</dbReference>
<dbReference type="Proteomes" id="UP000466024">
    <property type="component" value="Unassembled WGS sequence"/>
</dbReference>
<dbReference type="PANTHER" id="PTHR30346">
    <property type="entry name" value="TRANSCRIPTIONAL DUAL REGULATOR HCAR-RELATED"/>
    <property type="match status" value="1"/>
</dbReference>
<dbReference type="Pfam" id="PF03466">
    <property type="entry name" value="LysR_substrate"/>
    <property type="match status" value="1"/>
</dbReference>
<dbReference type="InterPro" id="IPR036388">
    <property type="entry name" value="WH-like_DNA-bd_sf"/>
</dbReference>
<evidence type="ECO:0000256" key="4">
    <source>
        <dbReference type="ARBA" id="ARBA00023163"/>
    </source>
</evidence>
<dbReference type="InterPro" id="IPR000847">
    <property type="entry name" value="LysR_HTH_N"/>
</dbReference>
<dbReference type="Gene3D" id="1.10.10.10">
    <property type="entry name" value="Winged helix-like DNA-binding domain superfamily/Winged helix DNA-binding domain"/>
    <property type="match status" value="1"/>
</dbReference>
<sequence length="323" mass="35547">MAWQSRLPMNLKALRLFRLTVLRGSLSAAAQAANLSQPAASRLIASLEAELKLTLFERTHQRLLLTLEGERFYREAEHILNAVEEIPTIAGEIRQQTVESLRIITSAPIGATLLPAAIARLRECCRELNCKIDIGSRFDVERQVGSRRYNVGLLSLPVENAIVELAVEPLLQATTQVLMPANHPLATLERVPVEALLESPFVTLKPQQIWRQRLDRLFDGIGRKPRIALEVGSTQLVPRFVEAGFGLGLLDLACCGAIAGSDGEGSGTVMRPITPATDLTYACILPPAGQRPIARRFIDALRETLEARGRQDRAFRDGVTLLP</sequence>
<feature type="chain" id="PRO_5024788121" evidence="5">
    <location>
        <begin position="33"/>
        <end position="323"/>
    </location>
</feature>
<evidence type="ECO:0000256" key="2">
    <source>
        <dbReference type="ARBA" id="ARBA00023015"/>
    </source>
</evidence>
<proteinExistence type="inferred from homology"/>
<gene>
    <name evidence="7" type="ORF">F0A16_10190</name>
</gene>
<comment type="caution">
    <text evidence="7">The sequence shown here is derived from an EMBL/GenBank/DDBJ whole genome shotgun (WGS) entry which is preliminary data.</text>
</comment>
<evidence type="ECO:0000256" key="1">
    <source>
        <dbReference type="ARBA" id="ARBA00009437"/>
    </source>
</evidence>
<feature type="domain" description="HTH lysR-type" evidence="6">
    <location>
        <begin position="9"/>
        <end position="66"/>
    </location>
</feature>